<evidence type="ECO:0000313" key="2">
    <source>
        <dbReference type="Proteomes" id="UP000012073"/>
    </source>
</evidence>
<protein>
    <submittedName>
        <fullName evidence="1">Uncharacterized protein</fullName>
    </submittedName>
</protein>
<name>R7QS46_CHOCR</name>
<accession>R7QS46</accession>
<gene>
    <name evidence="1" type="ORF">CHC_T00007250001</name>
</gene>
<organism evidence="1 2">
    <name type="scientific">Chondrus crispus</name>
    <name type="common">Carrageen Irish moss</name>
    <name type="synonym">Polymorpha crispa</name>
    <dbReference type="NCBI Taxonomy" id="2769"/>
    <lineage>
        <taxon>Eukaryota</taxon>
        <taxon>Rhodophyta</taxon>
        <taxon>Florideophyceae</taxon>
        <taxon>Rhodymeniophycidae</taxon>
        <taxon>Gigartinales</taxon>
        <taxon>Gigartinaceae</taxon>
        <taxon>Chondrus</taxon>
    </lineage>
</organism>
<dbReference type="KEGG" id="ccp:CHC_T00007250001"/>
<keyword evidence="2" id="KW-1185">Reference proteome</keyword>
<evidence type="ECO:0000313" key="1">
    <source>
        <dbReference type="EMBL" id="CDF40538.1"/>
    </source>
</evidence>
<dbReference type="RefSeq" id="XP_005710832.1">
    <property type="nucleotide sequence ID" value="XM_005710775.1"/>
</dbReference>
<proteinExistence type="predicted"/>
<dbReference type="AlphaFoldDB" id="R7QS46"/>
<sequence length="117" mass="13468">MSTPVQHSTLGTVRHSRYRYPWVQCYQMAQKPSRAEGHSDHFFWRYGQRDSYPSSSNSYPALRWKLVPMSSLLKRGIRLSPVHCAHLRPSSGNSFLSCSNFFAVCSPLERTFSSPVR</sequence>
<reference evidence="2" key="1">
    <citation type="journal article" date="2013" name="Proc. Natl. Acad. Sci. U.S.A.">
        <title>Genome structure and metabolic features in the red seaweed Chondrus crispus shed light on evolution of the Archaeplastida.</title>
        <authorList>
            <person name="Collen J."/>
            <person name="Porcel B."/>
            <person name="Carre W."/>
            <person name="Ball S.G."/>
            <person name="Chaparro C."/>
            <person name="Tonon T."/>
            <person name="Barbeyron T."/>
            <person name="Michel G."/>
            <person name="Noel B."/>
            <person name="Valentin K."/>
            <person name="Elias M."/>
            <person name="Artiguenave F."/>
            <person name="Arun A."/>
            <person name="Aury J.M."/>
            <person name="Barbosa-Neto J.F."/>
            <person name="Bothwell J.H."/>
            <person name="Bouget F.Y."/>
            <person name="Brillet L."/>
            <person name="Cabello-Hurtado F."/>
            <person name="Capella-Gutierrez S."/>
            <person name="Charrier B."/>
            <person name="Cladiere L."/>
            <person name="Cock J.M."/>
            <person name="Coelho S.M."/>
            <person name="Colleoni C."/>
            <person name="Czjzek M."/>
            <person name="Da Silva C."/>
            <person name="Delage L."/>
            <person name="Denoeud F."/>
            <person name="Deschamps P."/>
            <person name="Dittami S.M."/>
            <person name="Gabaldon T."/>
            <person name="Gachon C.M."/>
            <person name="Groisillier A."/>
            <person name="Herve C."/>
            <person name="Jabbari K."/>
            <person name="Katinka M."/>
            <person name="Kloareg B."/>
            <person name="Kowalczyk N."/>
            <person name="Labadie K."/>
            <person name="Leblanc C."/>
            <person name="Lopez P.J."/>
            <person name="McLachlan D.H."/>
            <person name="Meslet-Cladiere L."/>
            <person name="Moustafa A."/>
            <person name="Nehr Z."/>
            <person name="Nyvall Collen P."/>
            <person name="Panaud O."/>
            <person name="Partensky F."/>
            <person name="Poulain J."/>
            <person name="Rensing S.A."/>
            <person name="Rousvoal S."/>
            <person name="Samson G."/>
            <person name="Symeonidi A."/>
            <person name="Weissenbach J."/>
            <person name="Zambounis A."/>
            <person name="Wincker P."/>
            <person name="Boyen C."/>
        </authorList>
    </citation>
    <scope>NUCLEOTIDE SEQUENCE [LARGE SCALE GENOMIC DNA]</scope>
    <source>
        <strain evidence="2">cv. Stackhouse</strain>
    </source>
</reference>
<dbReference type="Proteomes" id="UP000012073">
    <property type="component" value="Unassembled WGS sequence"/>
</dbReference>
<dbReference type="Gramene" id="CDF40538">
    <property type="protein sequence ID" value="CDF40538"/>
    <property type="gene ID" value="CHC_T00007250001"/>
</dbReference>
<dbReference type="EMBL" id="HG002195">
    <property type="protein sequence ID" value="CDF40538.1"/>
    <property type="molecule type" value="Genomic_DNA"/>
</dbReference>
<dbReference type="GeneID" id="17318557"/>